<dbReference type="InterPro" id="IPR037925">
    <property type="entry name" value="FlgE/F/G-like"/>
</dbReference>
<evidence type="ECO:0000313" key="9">
    <source>
        <dbReference type="Proteomes" id="UP000199144"/>
    </source>
</evidence>
<reference evidence="8 9" key="1">
    <citation type="submission" date="2016-10" db="EMBL/GenBank/DDBJ databases">
        <authorList>
            <person name="de Groot N.N."/>
        </authorList>
    </citation>
    <scope>NUCLEOTIDE SEQUENCE [LARGE SCALE GENOMIC DNA]</scope>
    <source>
        <strain evidence="8 9">DSM 15283</strain>
    </source>
</reference>
<dbReference type="InterPro" id="IPR010930">
    <property type="entry name" value="Flg_bb/hook_C_dom"/>
</dbReference>
<dbReference type="InterPro" id="IPR053967">
    <property type="entry name" value="LlgE_F_G-like_D1"/>
</dbReference>
<keyword evidence="8" id="KW-0969">Cilium</keyword>
<dbReference type="AlphaFoldDB" id="A0A1I4K917"/>
<dbReference type="InterPro" id="IPR001444">
    <property type="entry name" value="Flag_bb_rod_N"/>
</dbReference>
<dbReference type="PANTHER" id="PTHR30435:SF19">
    <property type="entry name" value="FLAGELLAR BASAL-BODY ROD PROTEIN FLGG"/>
    <property type="match status" value="1"/>
</dbReference>
<dbReference type="NCBIfam" id="TIGR02490">
    <property type="entry name" value="flgF"/>
    <property type="match status" value="1"/>
</dbReference>
<dbReference type="InterPro" id="IPR012836">
    <property type="entry name" value="FlgF"/>
</dbReference>
<dbReference type="Pfam" id="PF00460">
    <property type="entry name" value="Flg_bb_rod"/>
    <property type="match status" value="1"/>
</dbReference>
<keyword evidence="9" id="KW-1185">Reference proteome</keyword>
<evidence type="ECO:0000259" key="5">
    <source>
        <dbReference type="Pfam" id="PF00460"/>
    </source>
</evidence>
<dbReference type="PANTHER" id="PTHR30435">
    <property type="entry name" value="FLAGELLAR PROTEIN"/>
    <property type="match status" value="1"/>
</dbReference>
<dbReference type="GO" id="GO:0030694">
    <property type="term" value="C:bacterial-type flagellum basal body, rod"/>
    <property type="evidence" value="ECO:0007669"/>
    <property type="project" value="UniProtKB-UniRule"/>
</dbReference>
<dbReference type="SUPFAM" id="SSF117143">
    <property type="entry name" value="Flagellar hook protein flgE"/>
    <property type="match status" value="1"/>
</dbReference>
<dbReference type="RefSeq" id="WP_093092071.1">
    <property type="nucleotide sequence ID" value="NZ_FOTQ01000001.1"/>
</dbReference>
<dbReference type="Proteomes" id="UP000199144">
    <property type="component" value="Unassembled WGS sequence"/>
</dbReference>
<protein>
    <recommendedName>
        <fullName evidence="4">Flagellar basal-body rod protein FlgF</fullName>
    </recommendedName>
</protein>
<dbReference type="GO" id="GO:0071978">
    <property type="term" value="P:bacterial-type flagellum-dependent swarming motility"/>
    <property type="evidence" value="ECO:0007669"/>
    <property type="project" value="TreeGrafter"/>
</dbReference>
<keyword evidence="8" id="KW-0966">Cell projection</keyword>
<dbReference type="InterPro" id="IPR019776">
    <property type="entry name" value="Flagellar_basal_body_rod_CS"/>
</dbReference>
<dbReference type="EMBL" id="FOTQ01000001">
    <property type="protein sequence ID" value="SFL75234.1"/>
    <property type="molecule type" value="Genomic_DNA"/>
</dbReference>
<evidence type="ECO:0000313" key="8">
    <source>
        <dbReference type="EMBL" id="SFL75234.1"/>
    </source>
</evidence>
<organism evidence="8 9">
    <name type="scientific">Shimia aestuarii</name>
    <dbReference type="NCBI Taxonomy" id="254406"/>
    <lineage>
        <taxon>Bacteria</taxon>
        <taxon>Pseudomonadati</taxon>
        <taxon>Pseudomonadota</taxon>
        <taxon>Alphaproteobacteria</taxon>
        <taxon>Rhodobacterales</taxon>
        <taxon>Roseobacteraceae</taxon>
    </lineage>
</organism>
<dbReference type="STRING" id="254406.SAMN04488042_1011376"/>
<dbReference type="Pfam" id="PF22692">
    <property type="entry name" value="LlgE_F_G_D1"/>
    <property type="match status" value="1"/>
</dbReference>
<sequence>MDNAVYTTLTRQAGLTREMSVLANNIANASTTGFRQAGVTFTEYIKTAPNTESLSMAVANLPSMSMAQGTLTRTSGTFDFAIEGDGFFMVETPDGERLTRAGSFAANGDGDLVTPDGFKVLDSGETPIFIPPDAKGIDMASDGTLSVGGQPIAQIGVFSPVDPLSLKRVGGVMFDASGDVEPVETSRVVQGFLESSNVDTIGQLSRMIEVQRAYEMGQSFLDAENERIRSALKTFIR</sequence>
<dbReference type="NCBIfam" id="TIGR03506">
    <property type="entry name" value="FlgEFG_subfam"/>
    <property type="match status" value="1"/>
</dbReference>
<accession>A0A1I4K917</accession>
<evidence type="ECO:0000259" key="7">
    <source>
        <dbReference type="Pfam" id="PF22692"/>
    </source>
</evidence>
<dbReference type="PROSITE" id="PS00588">
    <property type="entry name" value="FLAGELLA_BB_ROD"/>
    <property type="match status" value="1"/>
</dbReference>
<dbReference type="InterPro" id="IPR020013">
    <property type="entry name" value="Flagellar_FlgE/F/G"/>
</dbReference>
<evidence type="ECO:0000256" key="2">
    <source>
        <dbReference type="ARBA" id="ARBA00009677"/>
    </source>
</evidence>
<comment type="similarity">
    <text evidence="2 4">Belongs to the flagella basal body rod proteins family.</text>
</comment>
<gene>
    <name evidence="8" type="ORF">SAMN04488042_1011376</name>
</gene>
<comment type="subcellular location">
    <subcellularLocation>
        <location evidence="1 4">Bacterial flagellum basal body</location>
    </subcellularLocation>
</comment>
<dbReference type="NCBIfam" id="NF009332">
    <property type="entry name" value="PRK12690.1"/>
    <property type="match status" value="1"/>
</dbReference>
<dbReference type="Pfam" id="PF06429">
    <property type="entry name" value="Flg_bbr_C"/>
    <property type="match status" value="1"/>
</dbReference>
<name>A0A1I4K917_9RHOB</name>
<proteinExistence type="inferred from homology"/>
<evidence type="ECO:0000256" key="1">
    <source>
        <dbReference type="ARBA" id="ARBA00004117"/>
    </source>
</evidence>
<keyword evidence="3 4" id="KW-0975">Bacterial flagellum</keyword>
<comment type="subunit">
    <text evidence="4">The basal body constitutes a major portion of the flagellar organelle and consists of five rings (E,L,P,S, and M) mounted on a central rod. The rod consists of about 26 subunits of FlgG in the distal portion, and FlgB, FlgC and FlgF are thought to build up the proximal portion of the rod with about 6 subunits each.</text>
</comment>
<feature type="domain" description="Flagellar basal-body/hook protein C-terminal" evidence="6">
    <location>
        <begin position="189"/>
        <end position="233"/>
    </location>
</feature>
<evidence type="ECO:0000256" key="3">
    <source>
        <dbReference type="ARBA" id="ARBA00023143"/>
    </source>
</evidence>
<feature type="domain" description="Flagellar basal body rod protein N-terminal" evidence="5">
    <location>
        <begin position="13"/>
        <end position="35"/>
    </location>
</feature>
<evidence type="ECO:0000256" key="4">
    <source>
        <dbReference type="RuleBase" id="RU362116"/>
    </source>
</evidence>
<evidence type="ECO:0000259" key="6">
    <source>
        <dbReference type="Pfam" id="PF06429"/>
    </source>
</evidence>
<feature type="domain" description="Flagellar hook protein FlgE/F/G-like D1" evidence="7">
    <location>
        <begin position="81"/>
        <end position="147"/>
    </location>
</feature>
<dbReference type="OrthoDB" id="9804559at2"/>
<keyword evidence="8" id="KW-0282">Flagellum</keyword>